<proteinExistence type="predicted"/>
<dbReference type="InterPro" id="IPR051685">
    <property type="entry name" value="Ycf3/AcsC/BcsC/TPR_MFPF"/>
</dbReference>
<dbReference type="Gene3D" id="1.25.40.10">
    <property type="entry name" value="Tetratricopeptide repeat domain"/>
    <property type="match status" value="2"/>
</dbReference>
<accession>A0A2A2TQK6</accession>
<name>A0A2A2TQK6_9CYAN</name>
<protein>
    <submittedName>
        <fullName evidence="5">Tfp pilus assembly protein PilF</fullName>
    </submittedName>
</protein>
<dbReference type="Pfam" id="PF14559">
    <property type="entry name" value="TPR_19"/>
    <property type="match status" value="1"/>
</dbReference>
<evidence type="ECO:0000313" key="5">
    <source>
        <dbReference type="EMBL" id="PAX60713.1"/>
    </source>
</evidence>
<dbReference type="PROSITE" id="PS50005">
    <property type="entry name" value="TPR"/>
    <property type="match status" value="1"/>
</dbReference>
<evidence type="ECO:0000256" key="3">
    <source>
        <dbReference type="PROSITE-ProRule" id="PRU00339"/>
    </source>
</evidence>
<dbReference type="PANTHER" id="PTHR44943:SF4">
    <property type="entry name" value="TPR REPEAT-CONTAINING PROTEIN MJ0798"/>
    <property type="match status" value="1"/>
</dbReference>
<reference evidence="5 6" key="1">
    <citation type="submission" date="2017-08" db="EMBL/GenBank/DDBJ databases">
        <title>Draft genome sequence of filamentous cyanobacterium Calothrix elsteri CCALA 953.</title>
        <authorList>
            <person name="Gagunashvili A.N."/>
            <person name="Elster J."/>
            <person name="Andresson O.S."/>
        </authorList>
    </citation>
    <scope>NUCLEOTIDE SEQUENCE [LARGE SCALE GENOMIC DNA]</scope>
    <source>
        <strain evidence="5 6">CCALA 953</strain>
    </source>
</reference>
<sequence length="300" mass="32661">MSESGNRWIVRVVLVLAALLLAGVSVAPMIIEALNNKDARSQTNNPNSPSGRNSSNPDDIKAKLEDEVRGYEQVLQKDSDNQTILKGLVKARLNLLALKKGQGTLVSDDFKPVIEPLERLVKLNPQDTEQTVLLAQLKESIGDREGAAQNLRAVLETRPGDTKAIQAMVSLLMNQKRPEAAIGLLEETLAKAPQANKIEPNSVDTIDVQVLLGNIHANQKRYGKAFEMYEKASKTDPKDFRPILAKALVLKEQGKIDEAKPLFANAAVLAPARYRDEINKAAIETPTPVPTATATPTPTP</sequence>
<dbReference type="InterPro" id="IPR019734">
    <property type="entry name" value="TPR_rpt"/>
</dbReference>
<evidence type="ECO:0000256" key="1">
    <source>
        <dbReference type="ARBA" id="ARBA00022737"/>
    </source>
</evidence>
<keyword evidence="6" id="KW-1185">Reference proteome</keyword>
<comment type="caution">
    <text evidence="5">The sequence shown here is derived from an EMBL/GenBank/DDBJ whole genome shotgun (WGS) entry which is preliminary data.</text>
</comment>
<dbReference type="Proteomes" id="UP000218238">
    <property type="component" value="Unassembled WGS sequence"/>
</dbReference>
<dbReference type="AlphaFoldDB" id="A0A2A2TQK6"/>
<dbReference type="EMBL" id="NTFS01000002">
    <property type="protein sequence ID" value="PAX60713.1"/>
    <property type="molecule type" value="Genomic_DNA"/>
</dbReference>
<dbReference type="PANTHER" id="PTHR44943">
    <property type="entry name" value="CELLULOSE SYNTHASE OPERON PROTEIN C"/>
    <property type="match status" value="1"/>
</dbReference>
<gene>
    <name evidence="5" type="ORF">CK510_00435</name>
</gene>
<dbReference type="Pfam" id="PF13181">
    <property type="entry name" value="TPR_8"/>
    <property type="match status" value="1"/>
</dbReference>
<feature type="compositionally biased region" description="Low complexity" evidence="4">
    <location>
        <begin position="44"/>
        <end position="57"/>
    </location>
</feature>
<evidence type="ECO:0000313" key="6">
    <source>
        <dbReference type="Proteomes" id="UP000218238"/>
    </source>
</evidence>
<dbReference type="InterPro" id="IPR011990">
    <property type="entry name" value="TPR-like_helical_dom_sf"/>
</dbReference>
<dbReference type="RefSeq" id="WP_095719793.1">
    <property type="nucleotide sequence ID" value="NZ_NTFS01000002.1"/>
</dbReference>
<keyword evidence="1" id="KW-0677">Repeat</keyword>
<dbReference type="SMART" id="SM00028">
    <property type="entry name" value="TPR"/>
    <property type="match status" value="4"/>
</dbReference>
<dbReference type="OrthoDB" id="581415at2"/>
<evidence type="ECO:0000256" key="2">
    <source>
        <dbReference type="ARBA" id="ARBA00022803"/>
    </source>
</evidence>
<dbReference type="SUPFAM" id="SSF48452">
    <property type="entry name" value="TPR-like"/>
    <property type="match status" value="1"/>
</dbReference>
<feature type="repeat" description="TPR" evidence="3">
    <location>
        <begin position="206"/>
        <end position="239"/>
    </location>
</feature>
<keyword evidence="2 3" id="KW-0802">TPR repeat</keyword>
<evidence type="ECO:0000256" key="4">
    <source>
        <dbReference type="SAM" id="MobiDB-lite"/>
    </source>
</evidence>
<feature type="region of interest" description="Disordered" evidence="4">
    <location>
        <begin position="39"/>
        <end position="59"/>
    </location>
</feature>
<organism evidence="5 6">
    <name type="scientific">Brunnivagina elsteri CCALA 953</name>
    <dbReference type="NCBI Taxonomy" id="987040"/>
    <lineage>
        <taxon>Bacteria</taxon>
        <taxon>Bacillati</taxon>
        <taxon>Cyanobacteriota</taxon>
        <taxon>Cyanophyceae</taxon>
        <taxon>Nostocales</taxon>
        <taxon>Calotrichaceae</taxon>
        <taxon>Brunnivagina</taxon>
    </lineage>
</organism>